<comment type="caution">
    <text evidence="5">Lacks conserved residue(s) required for the propagation of feature annotation.</text>
</comment>
<dbReference type="PROSITE" id="PS51686">
    <property type="entry name" value="SAM_MT_RSMB_NOP"/>
    <property type="match status" value="1"/>
</dbReference>
<feature type="domain" description="SAM-dependent MTase RsmB/NOP-type" evidence="8">
    <location>
        <begin position="325"/>
        <end position="637"/>
    </location>
</feature>
<organism evidence="9 10">
    <name type="scientific">Anaeromyces robustus</name>
    <dbReference type="NCBI Taxonomy" id="1754192"/>
    <lineage>
        <taxon>Eukaryota</taxon>
        <taxon>Fungi</taxon>
        <taxon>Fungi incertae sedis</taxon>
        <taxon>Chytridiomycota</taxon>
        <taxon>Chytridiomycota incertae sedis</taxon>
        <taxon>Neocallimastigomycetes</taxon>
        <taxon>Neocallimastigales</taxon>
        <taxon>Neocallimastigaceae</taxon>
        <taxon>Anaeromyces</taxon>
    </lineage>
</organism>
<dbReference type="PANTHER" id="PTHR14663:SF2">
    <property type="entry name" value="METHYLTRANSFERASE NSUN7-RELATED"/>
    <property type="match status" value="1"/>
</dbReference>
<dbReference type="OrthoDB" id="435282at2759"/>
<feature type="compositionally biased region" description="Low complexity" evidence="7">
    <location>
        <begin position="781"/>
        <end position="798"/>
    </location>
</feature>
<feature type="compositionally biased region" description="Low complexity" evidence="7">
    <location>
        <begin position="203"/>
        <end position="227"/>
    </location>
</feature>
<evidence type="ECO:0000313" key="10">
    <source>
        <dbReference type="Proteomes" id="UP000193944"/>
    </source>
</evidence>
<feature type="compositionally biased region" description="Polar residues" evidence="7">
    <location>
        <begin position="759"/>
        <end position="768"/>
    </location>
</feature>
<dbReference type="Gene3D" id="3.40.50.150">
    <property type="entry name" value="Vaccinia Virus protein VP39"/>
    <property type="match status" value="1"/>
</dbReference>
<comment type="similarity">
    <text evidence="5">Belongs to the class I-like SAM-binding methyltransferase superfamily. RsmB/NOP family.</text>
</comment>
<evidence type="ECO:0000256" key="5">
    <source>
        <dbReference type="PROSITE-ProRule" id="PRU01023"/>
    </source>
</evidence>
<keyword evidence="4 5" id="KW-0694">RNA-binding</keyword>
<dbReference type="EMBL" id="MCFG01000007">
    <property type="protein sequence ID" value="ORX87574.1"/>
    <property type="molecule type" value="Genomic_DNA"/>
</dbReference>
<dbReference type="PANTHER" id="PTHR14663">
    <property type="entry name" value="METHYLTRANSFERASE NSUN7-RELATED"/>
    <property type="match status" value="1"/>
</dbReference>
<feature type="compositionally biased region" description="Basic residues" evidence="7">
    <location>
        <begin position="228"/>
        <end position="240"/>
    </location>
</feature>
<feature type="compositionally biased region" description="Basic and acidic residues" evidence="7">
    <location>
        <begin position="729"/>
        <end position="747"/>
    </location>
</feature>
<feature type="compositionally biased region" description="Basic residues" evidence="7">
    <location>
        <begin position="771"/>
        <end position="780"/>
    </location>
</feature>
<dbReference type="InterPro" id="IPR029063">
    <property type="entry name" value="SAM-dependent_MTases_sf"/>
</dbReference>
<feature type="binding site" evidence="5">
    <location>
        <position position="465"/>
    </location>
    <ligand>
        <name>S-adenosyl-L-methionine</name>
        <dbReference type="ChEBI" id="CHEBI:59789"/>
    </ligand>
</feature>
<keyword evidence="2 5" id="KW-0808">Transferase</keyword>
<dbReference type="AlphaFoldDB" id="A0A1Y1XQH2"/>
<feature type="binding site" evidence="5">
    <location>
        <position position="492"/>
    </location>
    <ligand>
        <name>S-adenosyl-L-methionine</name>
        <dbReference type="ChEBI" id="CHEBI:59789"/>
    </ligand>
</feature>
<dbReference type="Proteomes" id="UP000193944">
    <property type="component" value="Unassembled WGS sequence"/>
</dbReference>
<evidence type="ECO:0000256" key="6">
    <source>
        <dbReference type="SAM" id="Coils"/>
    </source>
</evidence>
<evidence type="ECO:0000259" key="8">
    <source>
        <dbReference type="PROSITE" id="PS51686"/>
    </source>
</evidence>
<dbReference type="STRING" id="1754192.A0A1Y1XQH2"/>
<dbReference type="Pfam" id="PF01189">
    <property type="entry name" value="Methyltr_RsmB-F"/>
    <property type="match status" value="1"/>
</dbReference>
<dbReference type="Gene3D" id="3.30.70.1170">
    <property type="entry name" value="Sun protein, domain 3"/>
    <property type="match status" value="1"/>
</dbReference>
<feature type="region of interest" description="Disordered" evidence="7">
    <location>
        <begin position="723"/>
        <end position="800"/>
    </location>
</feature>
<feature type="region of interest" description="Disordered" evidence="7">
    <location>
        <begin position="171"/>
        <end position="268"/>
    </location>
</feature>
<evidence type="ECO:0000313" key="9">
    <source>
        <dbReference type="EMBL" id="ORX87574.1"/>
    </source>
</evidence>
<feature type="compositionally biased region" description="Basic and acidic residues" evidence="7">
    <location>
        <begin position="241"/>
        <end position="254"/>
    </location>
</feature>
<keyword evidence="6" id="KW-0175">Coiled coil</keyword>
<evidence type="ECO:0000256" key="2">
    <source>
        <dbReference type="ARBA" id="ARBA00022679"/>
    </source>
</evidence>
<dbReference type="InterPro" id="IPR042620">
    <property type="entry name" value="NSUN7"/>
</dbReference>
<feature type="non-terminal residue" evidence="9">
    <location>
        <position position="1"/>
    </location>
</feature>
<gene>
    <name evidence="9" type="ORF">BCR32DRAFT_289229</name>
</gene>
<reference evidence="9 10" key="2">
    <citation type="submission" date="2016-08" db="EMBL/GenBank/DDBJ databases">
        <title>Pervasive Adenine N6-methylation of Active Genes in Fungi.</title>
        <authorList>
            <consortium name="DOE Joint Genome Institute"/>
            <person name="Mondo S.J."/>
            <person name="Dannebaum R.O."/>
            <person name="Kuo R.C."/>
            <person name="Labutti K."/>
            <person name="Haridas S."/>
            <person name="Kuo A."/>
            <person name="Salamov A."/>
            <person name="Ahrendt S.R."/>
            <person name="Lipzen A."/>
            <person name="Sullivan W."/>
            <person name="Andreopoulos W.B."/>
            <person name="Clum A."/>
            <person name="Lindquist E."/>
            <person name="Daum C."/>
            <person name="Ramamoorthy G.K."/>
            <person name="Gryganskyi A."/>
            <person name="Culley D."/>
            <person name="Magnuson J.K."/>
            <person name="James T.Y."/>
            <person name="O'Malley M.A."/>
            <person name="Stajich J.E."/>
            <person name="Spatafora J.W."/>
            <person name="Visel A."/>
            <person name="Grigoriev I.V."/>
        </authorList>
    </citation>
    <scope>NUCLEOTIDE SEQUENCE [LARGE SCALE GENOMIC DNA]</scope>
    <source>
        <strain evidence="9 10">S4</strain>
    </source>
</reference>
<evidence type="ECO:0000256" key="3">
    <source>
        <dbReference type="ARBA" id="ARBA00022691"/>
    </source>
</evidence>
<proteinExistence type="inferred from homology"/>
<keyword evidence="1 5" id="KW-0489">Methyltransferase</keyword>
<feature type="compositionally biased region" description="Low complexity" evidence="7">
    <location>
        <begin position="171"/>
        <end position="189"/>
    </location>
</feature>
<evidence type="ECO:0000256" key="4">
    <source>
        <dbReference type="ARBA" id="ARBA00022884"/>
    </source>
</evidence>
<keyword evidence="10" id="KW-1185">Reference proteome</keyword>
<protein>
    <recommendedName>
        <fullName evidence="8">SAM-dependent MTase RsmB/NOP-type domain-containing protein</fullName>
    </recommendedName>
</protein>
<dbReference type="GO" id="GO:0032259">
    <property type="term" value="P:methylation"/>
    <property type="evidence" value="ECO:0007669"/>
    <property type="project" value="UniProtKB-KW"/>
</dbReference>
<evidence type="ECO:0000256" key="7">
    <source>
        <dbReference type="SAM" id="MobiDB-lite"/>
    </source>
</evidence>
<comment type="caution">
    <text evidence="9">The sequence shown here is derived from an EMBL/GenBank/DDBJ whole genome shotgun (WGS) entry which is preliminary data.</text>
</comment>
<evidence type="ECO:0000256" key="1">
    <source>
        <dbReference type="ARBA" id="ARBA00022603"/>
    </source>
</evidence>
<feature type="coiled-coil region" evidence="6">
    <location>
        <begin position="268"/>
        <end position="299"/>
    </location>
</feature>
<dbReference type="InterPro" id="IPR049560">
    <property type="entry name" value="MeTrfase_RsmB-F_NOP2_cat"/>
</dbReference>
<dbReference type="InterPro" id="IPR001678">
    <property type="entry name" value="MeTrfase_RsmB-F_NOP2_dom"/>
</dbReference>
<accession>A0A1Y1XQH2</accession>
<reference evidence="9 10" key="1">
    <citation type="submission" date="2016-08" db="EMBL/GenBank/DDBJ databases">
        <title>A Parts List for Fungal Cellulosomes Revealed by Comparative Genomics.</title>
        <authorList>
            <consortium name="DOE Joint Genome Institute"/>
            <person name="Haitjema C.H."/>
            <person name="Gilmore S.P."/>
            <person name="Henske J.K."/>
            <person name="Solomon K.V."/>
            <person name="De Groot R."/>
            <person name="Kuo A."/>
            <person name="Mondo S.J."/>
            <person name="Salamov A.A."/>
            <person name="Labutti K."/>
            <person name="Zhao Z."/>
            <person name="Chiniquy J."/>
            <person name="Barry K."/>
            <person name="Brewer H.M."/>
            <person name="Purvine S.O."/>
            <person name="Wright A.T."/>
            <person name="Boxma B."/>
            <person name="Van Alen T."/>
            <person name="Hackstein J.H."/>
            <person name="Baker S.E."/>
            <person name="Grigoriev I.V."/>
            <person name="O'Malley M.A."/>
        </authorList>
    </citation>
    <scope>NUCLEOTIDE SEQUENCE [LARGE SCALE GENOMIC DNA]</scope>
    <source>
        <strain evidence="9 10">S4</strain>
    </source>
</reference>
<dbReference type="SUPFAM" id="SSF53335">
    <property type="entry name" value="S-adenosyl-L-methionine-dependent methyltransferases"/>
    <property type="match status" value="1"/>
</dbReference>
<dbReference type="GO" id="GO:0003723">
    <property type="term" value="F:RNA binding"/>
    <property type="evidence" value="ECO:0007669"/>
    <property type="project" value="UniProtKB-UniRule"/>
</dbReference>
<name>A0A1Y1XQH2_9FUNG</name>
<keyword evidence="3 5" id="KW-0949">S-adenosyl-L-methionine</keyword>
<dbReference type="GO" id="GO:0008168">
    <property type="term" value="F:methyltransferase activity"/>
    <property type="evidence" value="ECO:0007669"/>
    <property type="project" value="UniProtKB-KW"/>
</dbReference>
<sequence>MDLGSSLSFSATTIFDSLPSINKYKRYSIDSNNSLDYSYSLSLSSLTEKDLNSGILTPRPAIEYIYASDILEKIVNHHLMPNNYAYHQNHKASLDSICSGRTKDNVYKLCYNTLKYMTYIDTILVKTQFLVYNNQFLSKLCLLKIMVYDLMRRHFNFAIWPGILYDNVESTTSSKDSLNSNNNNNSSELSIDHSVSESTETIGNPNTTSSPTNTNSNTTSNNNNSNNNKKHNNKKTHKKGSKYDKHSNIKKSREANINGSMDDDLDDIKGLSEENSKLIQKMEAALKAHEVKLAAAFARIRIERKANGNDLTEQLENILPQEVRNKENSASEMPKYFRINTLKQSREQVFNELSKMGYIITKAPNNQENDDQENNKSEMNTVYYDIDLDDVIDVPACNYDNLLNSYLVEESILIPQDKASCLGPHHIYDVLPNNMDIIDTVAGNGTRTSHLAALFKNTRKIYVFEKSLAKAEELKTKFIAQGVKNVEILCTDFLLTDPNDEKFSNVGAIICEPRSIGNAIVDKLGYMMQESEFPNEEYSKKDITLLRKNAENLINHSLKFKSAKTVTFISRTVNKEDNEAIISRILEADNNVDKYELKCVLPKFYNETNYDYEFSECLKLRPNKYRNGIYIACIAQNTLLTNPENENEQEFENGNGNGNEIKKNEGLTKSELALEQNIKMKKKKKLKKKINKNIRNGNSLSSLRETRRIGISDSSMYNLRSNERIANIDNDKDNDNNNNNKNEKEEKEVEEGNNNMNKSISHSTNFIHSKNNSKSKKKLYSSKNSIKSNHNINNNNNSDSVGTLVDMAGHGGNLTKPGAENIDMENLWIYGYSLQRFYAPQYDAMKHMKKSFEHKYPIPNPNPWK</sequence>